<name>A0A1G9V8E8_9ACTN</name>
<dbReference type="CDD" id="cd17324">
    <property type="entry name" value="MFS_NepI_like"/>
    <property type="match status" value="1"/>
</dbReference>
<dbReference type="STRING" id="310781.SAMN05216259_101163"/>
<evidence type="ECO:0000259" key="7">
    <source>
        <dbReference type="PROSITE" id="PS50850"/>
    </source>
</evidence>
<evidence type="ECO:0000256" key="6">
    <source>
        <dbReference type="SAM" id="Phobius"/>
    </source>
</evidence>
<dbReference type="Proteomes" id="UP000199341">
    <property type="component" value="Unassembled WGS sequence"/>
</dbReference>
<dbReference type="PROSITE" id="PS50850">
    <property type="entry name" value="MFS"/>
    <property type="match status" value="1"/>
</dbReference>
<dbReference type="GO" id="GO:0005886">
    <property type="term" value="C:plasma membrane"/>
    <property type="evidence" value="ECO:0007669"/>
    <property type="project" value="UniProtKB-SubCell"/>
</dbReference>
<dbReference type="Pfam" id="PF07690">
    <property type="entry name" value="MFS_1"/>
    <property type="match status" value="1"/>
</dbReference>
<dbReference type="SUPFAM" id="SSF103473">
    <property type="entry name" value="MFS general substrate transporter"/>
    <property type="match status" value="1"/>
</dbReference>
<dbReference type="RefSeq" id="WP_093782261.1">
    <property type="nucleotide sequence ID" value="NZ_FNIE01000001.1"/>
</dbReference>
<feature type="transmembrane region" description="Helical" evidence="6">
    <location>
        <begin position="81"/>
        <end position="100"/>
    </location>
</feature>
<protein>
    <submittedName>
        <fullName evidence="8">Predicted arabinose efflux permease, MFS family</fullName>
    </submittedName>
</protein>
<evidence type="ECO:0000313" key="9">
    <source>
        <dbReference type="Proteomes" id="UP000199341"/>
    </source>
</evidence>
<feature type="transmembrane region" description="Helical" evidence="6">
    <location>
        <begin position="279"/>
        <end position="300"/>
    </location>
</feature>
<dbReference type="OrthoDB" id="9815356at2"/>
<keyword evidence="9" id="KW-1185">Reference proteome</keyword>
<dbReference type="Gene3D" id="1.20.1250.20">
    <property type="entry name" value="MFS general substrate transporter like domains"/>
    <property type="match status" value="1"/>
</dbReference>
<dbReference type="AlphaFoldDB" id="A0A1G9V8E8"/>
<evidence type="ECO:0000256" key="5">
    <source>
        <dbReference type="SAM" id="MobiDB-lite"/>
    </source>
</evidence>
<proteinExistence type="predicted"/>
<keyword evidence="4 6" id="KW-0472">Membrane</keyword>
<dbReference type="PANTHER" id="PTHR42910:SF1">
    <property type="entry name" value="MAJOR FACILITATOR SUPERFAMILY (MFS) PROFILE DOMAIN-CONTAINING PROTEIN"/>
    <property type="match status" value="1"/>
</dbReference>
<dbReference type="EMBL" id="FNIE01000001">
    <property type="protein sequence ID" value="SDM68155.1"/>
    <property type="molecule type" value="Genomic_DNA"/>
</dbReference>
<reference evidence="8 9" key="1">
    <citation type="submission" date="2016-10" db="EMBL/GenBank/DDBJ databases">
        <authorList>
            <person name="de Groot N.N."/>
        </authorList>
    </citation>
    <scope>NUCLEOTIDE SEQUENCE [LARGE SCALE GENOMIC DNA]</scope>
    <source>
        <strain evidence="8 9">CGMCC 4.2022</strain>
    </source>
</reference>
<accession>A0A1G9V8E8</accession>
<feature type="transmembrane region" description="Helical" evidence="6">
    <location>
        <begin position="132"/>
        <end position="158"/>
    </location>
</feature>
<evidence type="ECO:0000256" key="2">
    <source>
        <dbReference type="ARBA" id="ARBA00022692"/>
    </source>
</evidence>
<comment type="subcellular location">
    <subcellularLocation>
        <location evidence="1">Cell membrane</location>
        <topology evidence="1">Multi-pass membrane protein</topology>
    </subcellularLocation>
</comment>
<dbReference type="InterPro" id="IPR036259">
    <property type="entry name" value="MFS_trans_sf"/>
</dbReference>
<feature type="transmembrane region" description="Helical" evidence="6">
    <location>
        <begin position="312"/>
        <end position="341"/>
    </location>
</feature>
<feature type="region of interest" description="Disordered" evidence="5">
    <location>
        <begin position="1"/>
        <end position="32"/>
    </location>
</feature>
<dbReference type="PANTHER" id="PTHR42910">
    <property type="entry name" value="TRANSPORTER SCO4007-RELATED"/>
    <property type="match status" value="1"/>
</dbReference>
<feature type="transmembrane region" description="Helical" evidence="6">
    <location>
        <begin position="197"/>
        <end position="216"/>
    </location>
</feature>
<evidence type="ECO:0000313" key="8">
    <source>
        <dbReference type="EMBL" id="SDM68155.1"/>
    </source>
</evidence>
<gene>
    <name evidence="8" type="ORF">SAMN05216259_101163</name>
</gene>
<feature type="transmembrane region" description="Helical" evidence="6">
    <location>
        <begin position="42"/>
        <end position="61"/>
    </location>
</feature>
<dbReference type="GO" id="GO:0022857">
    <property type="term" value="F:transmembrane transporter activity"/>
    <property type="evidence" value="ECO:0007669"/>
    <property type="project" value="InterPro"/>
</dbReference>
<keyword evidence="3 6" id="KW-1133">Transmembrane helix</keyword>
<sequence length="427" mass="43952">MTRQTAPGAAPSDQPEADAPDGGPGGARQADVPQPPARALRWVILTLAFACGASVANLYYAQPLLGLLSRSFGVSQSTSTIVVTATQIGYALGLAFLLPLGDLLENRRLASRTLLLTAAALAVAALSPDFWVFLAVSALIGITSVVAQILIPLAAHLAPAESRGRLVGQVMSGLLLGIMLARSVASFAAAAWGWRSIYAISAVVMLLTSLALLRMLPVRQPQHTARYSSLLASVGRLARTEPVLIRRALTQAAMFGAFTAYWTAVPYELVDRHHMSQTGVAVFALVGAAGAAAAPVAGRLGDLGHGKAARAAALCVGLVAILVAGTGIGNVLVLALGGVLLDFAVQGHQVLSQRDIYALRPEARARVNSVYMTSVFLGGAASSAATGSVRAAWGWTGTMVMAAALVAVALTLWAVELPGKGLSRAAD</sequence>
<organism evidence="8 9">
    <name type="scientific">Actinacidiphila guanduensis</name>
    <dbReference type="NCBI Taxonomy" id="310781"/>
    <lineage>
        <taxon>Bacteria</taxon>
        <taxon>Bacillati</taxon>
        <taxon>Actinomycetota</taxon>
        <taxon>Actinomycetes</taxon>
        <taxon>Kitasatosporales</taxon>
        <taxon>Streptomycetaceae</taxon>
        <taxon>Actinacidiphila</taxon>
    </lineage>
</organism>
<keyword evidence="2 6" id="KW-0812">Transmembrane</keyword>
<feature type="transmembrane region" description="Helical" evidence="6">
    <location>
        <begin position="392"/>
        <end position="415"/>
    </location>
</feature>
<dbReference type="InterPro" id="IPR020846">
    <property type="entry name" value="MFS_dom"/>
</dbReference>
<evidence type="ECO:0000256" key="1">
    <source>
        <dbReference type="ARBA" id="ARBA00004651"/>
    </source>
</evidence>
<feature type="transmembrane region" description="Helical" evidence="6">
    <location>
        <begin position="109"/>
        <end position="126"/>
    </location>
</feature>
<feature type="domain" description="Major facilitator superfamily (MFS) profile" evidence="7">
    <location>
        <begin position="40"/>
        <end position="421"/>
    </location>
</feature>
<evidence type="ECO:0000256" key="3">
    <source>
        <dbReference type="ARBA" id="ARBA00022989"/>
    </source>
</evidence>
<feature type="transmembrane region" description="Helical" evidence="6">
    <location>
        <begin position="248"/>
        <end position="267"/>
    </location>
</feature>
<dbReference type="InterPro" id="IPR011701">
    <property type="entry name" value="MFS"/>
</dbReference>
<feature type="transmembrane region" description="Helical" evidence="6">
    <location>
        <begin position="170"/>
        <end position="191"/>
    </location>
</feature>
<evidence type="ECO:0000256" key="4">
    <source>
        <dbReference type="ARBA" id="ARBA00023136"/>
    </source>
</evidence>